<evidence type="ECO:0000256" key="4">
    <source>
        <dbReference type="ARBA" id="ARBA00065633"/>
    </source>
</evidence>
<dbReference type="InterPro" id="IPR005651">
    <property type="entry name" value="Trm112-like"/>
</dbReference>
<reference evidence="5" key="1">
    <citation type="submission" date="2021-01" db="UniProtKB">
        <authorList>
            <consortium name="EnsemblMetazoa"/>
        </authorList>
    </citation>
    <scope>IDENTIFICATION</scope>
</reference>
<evidence type="ECO:0000256" key="1">
    <source>
        <dbReference type="ARBA" id="ARBA00007980"/>
    </source>
</evidence>
<sequence length="126" mass="14380">MKLITHNMLACKIKGVKDGFPFKIEAEDVQLKEADYNPEFLERMMQKLEWKALVEAAQALGHGTNLPLDITGKETELCENEDFLKEMHHVLLEIEIMEGNLICPETGRKFPIAKGIPNMLLKEDEV</sequence>
<evidence type="ECO:0000256" key="3">
    <source>
        <dbReference type="ARBA" id="ARBA00030516"/>
    </source>
</evidence>
<dbReference type="FunFam" id="2.20.25.10:FF:000018">
    <property type="entry name" value="Multifunctional methyltransferase subunit TRM112-like B"/>
    <property type="match status" value="1"/>
</dbReference>
<dbReference type="PANTHER" id="PTHR12773:SF0">
    <property type="entry name" value="MULTIFUNCTIONAL METHYLTRANSFERASE SUBUNIT TRM112-LIKE PROTEIN"/>
    <property type="match status" value="1"/>
</dbReference>
<organism evidence="5 6">
    <name type="scientific">Clytia hemisphaerica</name>
    <dbReference type="NCBI Taxonomy" id="252671"/>
    <lineage>
        <taxon>Eukaryota</taxon>
        <taxon>Metazoa</taxon>
        <taxon>Cnidaria</taxon>
        <taxon>Hydrozoa</taxon>
        <taxon>Hydroidolina</taxon>
        <taxon>Leptothecata</taxon>
        <taxon>Obeliida</taxon>
        <taxon>Clytiidae</taxon>
        <taxon>Clytia</taxon>
    </lineage>
</organism>
<protein>
    <recommendedName>
        <fullName evidence="2">Multifunctional methyltransferase subunit TRM112-like protein</fullName>
    </recommendedName>
    <alternativeName>
        <fullName evidence="3">tRNA methyltransferase 112 homolog</fullName>
    </alternativeName>
</protein>
<comment type="similarity">
    <text evidence="1">Belongs to the TRM112 family.</text>
</comment>
<evidence type="ECO:0000313" key="6">
    <source>
        <dbReference type="Proteomes" id="UP000594262"/>
    </source>
</evidence>
<evidence type="ECO:0000256" key="2">
    <source>
        <dbReference type="ARBA" id="ARBA00019989"/>
    </source>
</evidence>
<evidence type="ECO:0000313" key="5">
    <source>
        <dbReference type="EnsemblMetazoa" id="CLYHEMP017314.1"/>
    </source>
</evidence>
<dbReference type="SUPFAM" id="SSF158997">
    <property type="entry name" value="Trm112p-like"/>
    <property type="match status" value="1"/>
</dbReference>
<dbReference type="Proteomes" id="UP000594262">
    <property type="component" value="Unplaced"/>
</dbReference>
<dbReference type="Gene3D" id="2.20.25.10">
    <property type="match status" value="1"/>
</dbReference>
<dbReference type="OrthoDB" id="2187549at2759"/>
<dbReference type="RefSeq" id="XP_066933367.1">
    <property type="nucleotide sequence ID" value="XM_067077266.1"/>
</dbReference>
<dbReference type="AlphaFoldDB" id="A0A7M5X3J1"/>
<dbReference type="GO" id="GO:0070476">
    <property type="term" value="P:rRNA (guanine-N7)-methylation"/>
    <property type="evidence" value="ECO:0007669"/>
    <property type="project" value="TreeGrafter"/>
</dbReference>
<dbReference type="GeneID" id="136821031"/>
<dbReference type="PANTHER" id="PTHR12773">
    <property type="entry name" value="UPF0315 PROTEIN-RELATED"/>
    <property type="match status" value="1"/>
</dbReference>
<dbReference type="Pfam" id="PF03966">
    <property type="entry name" value="Trm112p"/>
    <property type="match status" value="1"/>
</dbReference>
<dbReference type="GO" id="GO:0030488">
    <property type="term" value="P:tRNA methylation"/>
    <property type="evidence" value="ECO:0007669"/>
    <property type="project" value="TreeGrafter"/>
</dbReference>
<dbReference type="CDD" id="cd21089">
    <property type="entry name" value="Trm112-like"/>
    <property type="match status" value="1"/>
</dbReference>
<dbReference type="InterPro" id="IPR039127">
    <property type="entry name" value="Trm112"/>
</dbReference>
<proteinExistence type="inferred from homology"/>
<keyword evidence="6" id="KW-1185">Reference proteome</keyword>
<comment type="subunit">
    <text evidence="4">Interacts with TRM9.</text>
</comment>
<name>A0A7M5X3J1_9CNID</name>
<accession>A0A7M5X3J1</accession>
<dbReference type="GO" id="GO:0046982">
    <property type="term" value="F:protein heterodimerization activity"/>
    <property type="evidence" value="ECO:0007669"/>
    <property type="project" value="InterPro"/>
</dbReference>
<dbReference type="EnsemblMetazoa" id="CLYHEMT017314.1">
    <property type="protein sequence ID" value="CLYHEMP017314.1"/>
    <property type="gene ID" value="CLYHEMG017314"/>
</dbReference>